<dbReference type="NCBIfam" id="TIGR02122">
    <property type="entry name" value="TRAP_TAXI"/>
    <property type="match status" value="1"/>
</dbReference>
<dbReference type="EMBL" id="MCGG01000052">
    <property type="protein sequence ID" value="OEJ65422.1"/>
    <property type="molecule type" value="Genomic_DNA"/>
</dbReference>
<comment type="caution">
    <text evidence="2">The sequence shown here is derived from an EMBL/GenBank/DDBJ whole genome shotgun (WGS) entry which is preliminary data.</text>
</comment>
<dbReference type="Pfam" id="PF16868">
    <property type="entry name" value="NMT1_3"/>
    <property type="match status" value="1"/>
</dbReference>
<feature type="chain" id="PRO_5009184102" evidence="1">
    <location>
        <begin position="20"/>
        <end position="321"/>
    </location>
</feature>
<proteinExistence type="predicted"/>
<dbReference type="AlphaFoldDB" id="A0A1E5Q639"/>
<keyword evidence="3" id="KW-1185">Reference proteome</keyword>
<gene>
    <name evidence="2" type="ORF">BEN30_14715</name>
</gene>
<organism evidence="2 3">
    <name type="scientific">Magnetovibrio blakemorei</name>
    <dbReference type="NCBI Taxonomy" id="28181"/>
    <lineage>
        <taxon>Bacteria</taxon>
        <taxon>Pseudomonadati</taxon>
        <taxon>Pseudomonadota</taxon>
        <taxon>Alphaproteobacteria</taxon>
        <taxon>Rhodospirillales</taxon>
        <taxon>Magnetovibrionaceae</taxon>
        <taxon>Magnetovibrio</taxon>
    </lineage>
</organism>
<dbReference type="Gene3D" id="3.40.190.10">
    <property type="entry name" value="Periplasmic binding protein-like II"/>
    <property type="match status" value="2"/>
</dbReference>
<name>A0A1E5Q639_9PROT</name>
<dbReference type="InterPro" id="IPR011852">
    <property type="entry name" value="TRAP_TAXI"/>
</dbReference>
<reference evidence="3" key="1">
    <citation type="submission" date="2016-07" db="EMBL/GenBank/DDBJ databases">
        <authorList>
            <person name="Florea S."/>
            <person name="Webb J.S."/>
            <person name="Jaromczyk J."/>
            <person name="Schardl C.L."/>
        </authorList>
    </citation>
    <scope>NUCLEOTIDE SEQUENCE [LARGE SCALE GENOMIC DNA]</scope>
    <source>
        <strain evidence="3">MV-1</strain>
    </source>
</reference>
<accession>A0A1E5Q639</accession>
<feature type="signal peptide" evidence="1">
    <location>
        <begin position="1"/>
        <end position="19"/>
    </location>
</feature>
<dbReference type="PANTHER" id="PTHR42941">
    <property type="entry name" value="SLL1037 PROTEIN"/>
    <property type="match status" value="1"/>
</dbReference>
<evidence type="ECO:0000256" key="1">
    <source>
        <dbReference type="SAM" id="SignalP"/>
    </source>
</evidence>
<dbReference type="SUPFAM" id="SSF53850">
    <property type="entry name" value="Periplasmic binding protein-like II"/>
    <property type="match status" value="1"/>
</dbReference>
<evidence type="ECO:0000313" key="2">
    <source>
        <dbReference type="EMBL" id="OEJ65422.1"/>
    </source>
</evidence>
<protein>
    <submittedName>
        <fullName evidence="2">C4-dicarboxylate ABC transporter substrate-binding protein</fullName>
    </submittedName>
</protein>
<dbReference type="PANTHER" id="PTHR42941:SF1">
    <property type="entry name" value="SLL1037 PROTEIN"/>
    <property type="match status" value="1"/>
</dbReference>
<dbReference type="STRING" id="28181.BEN30_14715"/>
<sequence length="321" mass="34433">MVSALAAALALGLGTSVWAQEETHFVSIGSGGATGVYYPAGGAICRLVNKGRRTHGIRCSVESTMGSAYNIDALRKGDLDFAIAQSDVQFAAVNGLLPFEAYGPFTDLRLVFSLHAEAFSVLARADAGVRAFDDLKGKRVNIGNPGSGQRVTLDRLMKVKGWTNSDFSKVMELTSSEQSKALCDNQIDAIVFMVGHPNASIKEAATSCNVVLVNVTGKDVQNLIDSSPYFRLANIPGQMYTGSESKVQTFEVGATLVTTAKTPNLVVYEMVKAVFEHIDDLRHMHAALEHLDVTQMAHPELSAAPLHPGALKYFKEVGLVD</sequence>
<evidence type="ECO:0000313" key="3">
    <source>
        <dbReference type="Proteomes" id="UP000095347"/>
    </source>
</evidence>
<dbReference type="CDD" id="cd13568">
    <property type="entry name" value="PBP2_TAXI_TRAP_like_3"/>
    <property type="match status" value="1"/>
</dbReference>
<dbReference type="Proteomes" id="UP000095347">
    <property type="component" value="Unassembled WGS sequence"/>
</dbReference>
<keyword evidence="1" id="KW-0732">Signal</keyword>